<dbReference type="AlphaFoldDB" id="A0A8S0QJ58"/>
<dbReference type="OrthoDB" id="543346at2759"/>
<dbReference type="Gramene" id="OE9A114996T1">
    <property type="protein sequence ID" value="OE9A114996C1"/>
    <property type="gene ID" value="OE9A114996"/>
</dbReference>
<gene>
    <name evidence="2" type="ORF">OLEA9_A114996</name>
</gene>
<accession>A0A8S0QJ58</accession>
<evidence type="ECO:0000313" key="3">
    <source>
        <dbReference type="Proteomes" id="UP000594638"/>
    </source>
</evidence>
<organism evidence="2 3">
    <name type="scientific">Olea europaea subsp. europaea</name>
    <dbReference type="NCBI Taxonomy" id="158383"/>
    <lineage>
        <taxon>Eukaryota</taxon>
        <taxon>Viridiplantae</taxon>
        <taxon>Streptophyta</taxon>
        <taxon>Embryophyta</taxon>
        <taxon>Tracheophyta</taxon>
        <taxon>Spermatophyta</taxon>
        <taxon>Magnoliopsida</taxon>
        <taxon>eudicotyledons</taxon>
        <taxon>Gunneridae</taxon>
        <taxon>Pentapetalae</taxon>
        <taxon>asterids</taxon>
        <taxon>lamiids</taxon>
        <taxon>Lamiales</taxon>
        <taxon>Oleaceae</taxon>
        <taxon>Oleeae</taxon>
        <taxon>Olea</taxon>
    </lineage>
</organism>
<proteinExistence type="predicted"/>
<evidence type="ECO:0000256" key="1">
    <source>
        <dbReference type="SAM" id="MobiDB-lite"/>
    </source>
</evidence>
<dbReference type="Proteomes" id="UP000594638">
    <property type="component" value="Unassembled WGS sequence"/>
</dbReference>
<comment type="caution">
    <text evidence="2">The sequence shown here is derived from an EMBL/GenBank/DDBJ whole genome shotgun (WGS) entry which is preliminary data.</text>
</comment>
<feature type="region of interest" description="Disordered" evidence="1">
    <location>
        <begin position="100"/>
        <end position="120"/>
    </location>
</feature>
<name>A0A8S0QJ58_OLEEU</name>
<dbReference type="EMBL" id="CACTIH010001883">
    <property type="protein sequence ID" value="CAA2967442.1"/>
    <property type="molecule type" value="Genomic_DNA"/>
</dbReference>
<keyword evidence="3" id="KW-1185">Reference proteome</keyword>
<protein>
    <submittedName>
        <fullName evidence="2">Uncharacterized protein</fullName>
    </submittedName>
</protein>
<sequence>MRRFRCYFFDDEEFEAQKRRNLDEGSNLNMQRVELSYYSKQSFVLNPKTLDFDLGVVGNTDYGVELEDKEDIEGNFGVLDFELMEEPMEVIEELKISHGKDPGKKIMGIQASKSKQEAKS</sequence>
<evidence type="ECO:0000313" key="2">
    <source>
        <dbReference type="EMBL" id="CAA2967442.1"/>
    </source>
</evidence>
<reference evidence="2 3" key="1">
    <citation type="submission" date="2019-12" db="EMBL/GenBank/DDBJ databases">
        <authorList>
            <person name="Alioto T."/>
            <person name="Alioto T."/>
            <person name="Gomez Garrido J."/>
        </authorList>
    </citation>
    <scope>NUCLEOTIDE SEQUENCE [LARGE SCALE GENOMIC DNA]</scope>
</reference>